<feature type="transmembrane region" description="Helical" evidence="10">
    <location>
        <begin position="154"/>
        <end position="176"/>
    </location>
</feature>
<accession>A0A6G9AUF1</accession>
<keyword evidence="9 10" id="KW-0739">Sodium transport</keyword>
<evidence type="ECO:0000313" key="12">
    <source>
        <dbReference type="EMBL" id="QIP16030.1"/>
    </source>
</evidence>
<dbReference type="PANTHER" id="PTHR10110:SF86">
    <property type="entry name" value="SODIUM_HYDROGEN EXCHANGER 7"/>
    <property type="match status" value="1"/>
</dbReference>
<dbReference type="GO" id="GO:0098719">
    <property type="term" value="P:sodium ion import across plasma membrane"/>
    <property type="evidence" value="ECO:0007669"/>
    <property type="project" value="TreeGrafter"/>
</dbReference>
<feature type="transmembrane region" description="Helical" evidence="10">
    <location>
        <begin position="182"/>
        <end position="200"/>
    </location>
</feature>
<reference evidence="12 13" key="1">
    <citation type="submission" date="2020-03" db="EMBL/GenBank/DDBJ databases">
        <authorList>
            <person name="Kim M.K."/>
        </authorList>
    </citation>
    <scope>NUCLEOTIDE SEQUENCE [LARGE SCALE GENOMIC DNA]</scope>
    <source>
        <strain evidence="12 13">BT328</strain>
    </source>
</reference>
<dbReference type="InterPro" id="IPR018422">
    <property type="entry name" value="Cation/H_exchanger_CPA1"/>
</dbReference>
<protein>
    <submittedName>
        <fullName evidence="12">Na+/H+ antiporter</fullName>
    </submittedName>
</protein>
<dbReference type="Gene3D" id="6.10.140.1330">
    <property type="match status" value="1"/>
</dbReference>
<dbReference type="GO" id="GO:0015386">
    <property type="term" value="F:potassium:proton antiporter activity"/>
    <property type="evidence" value="ECO:0007669"/>
    <property type="project" value="TreeGrafter"/>
</dbReference>
<keyword evidence="13" id="KW-1185">Reference proteome</keyword>
<comment type="caution">
    <text evidence="10">Lacks conserved residue(s) required for the propagation of feature annotation.</text>
</comment>
<dbReference type="NCBIfam" id="TIGR00831">
    <property type="entry name" value="a_cpa1"/>
    <property type="match status" value="1"/>
</dbReference>
<gene>
    <name evidence="12" type="ORF">G8759_27030</name>
</gene>
<comment type="subcellular location">
    <subcellularLocation>
        <location evidence="1 10">Cell membrane</location>
        <topology evidence="1 10">Multi-pass membrane protein</topology>
    </subcellularLocation>
</comment>
<evidence type="ECO:0000256" key="5">
    <source>
        <dbReference type="ARBA" id="ARBA00022989"/>
    </source>
</evidence>
<keyword evidence="3 10" id="KW-1003">Cell membrane</keyword>
<sequence length="532" mass="58917">MSSVALLITLLAIVTALAALAERVRIASPIVLVLAGIAIGLIPGLPSIVLRPDIVILVFLPPLIYSAAWNTSWADFKANFRPIMLLALGLVLFSTVGVAWVVHTFVPGFSWPLAFVMGATVSTTDPIAGTSIIKQMGLPRRVVIILEAESLVNDATGLIVYRYAVAAVTTGQFVLIEAGEQFFVVVLGGILIGLALAWVVKSIHQLTDDTPVVETTLTFLTPFAGYLIAEEWHVSGVLAVLSAGLFLTLRSSEFLSRQAHLQTINVWNVVTFLLNSIVFVLMGLQLRRILLTTSGYSPSKLLIYGALVSLAVILSRFIWVFVAGYLPRLVANRTAKPSLLFSGKLNTVIGWTGMRGVLSLATALALPLTLRNGSPFPQRDLIIFFTYCVIFSTLVLQGLALPYLIRWLNITPDQRAKQEEINLRIQLASMAIEHLEANYSLSEEVSDEALALLKHKYETRIDRLRLHQNGRRTNVNASEVRETMRIQLEIIRVERELATRLRREGQKDDEVLRTILYELDLEESRLLLETMR</sequence>
<organism evidence="12 13">
    <name type="scientific">Spirosoma aureum</name>
    <dbReference type="NCBI Taxonomy" id="2692134"/>
    <lineage>
        <taxon>Bacteria</taxon>
        <taxon>Pseudomonadati</taxon>
        <taxon>Bacteroidota</taxon>
        <taxon>Cytophagia</taxon>
        <taxon>Cytophagales</taxon>
        <taxon>Cytophagaceae</taxon>
        <taxon>Spirosoma</taxon>
    </lineage>
</organism>
<dbReference type="EMBL" id="CP050063">
    <property type="protein sequence ID" value="QIP16030.1"/>
    <property type="molecule type" value="Genomic_DNA"/>
</dbReference>
<dbReference type="PANTHER" id="PTHR10110">
    <property type="entry name" value="SODIUM/HYDROGEN EXCHANGER"/>
    <property type="match status" value="1"/>
</dbReference>
<keyword evidence="10" id="KW-0050">Antiport</keyword>
<keyword evidence="4 10" id="KW-0812">Transmembrane</keyword>
<keyword evidence="6 10" id="KW-0915">Sodium</keyword>
<dbReference type="Proteomes" id="UP000501802">
    <property type="component" value="Chromosome"/>
</dbReference>
<dbReference type="GO" id="GO:0051453">
    <property type="term" value="P:regulation of intracellular pH"/>
    <property type="evidence" value="ECO:0007669"/>
    <property type="project" value="TreeGrafter"/>
</dbReference>
<evidence type="ECO:0000313" key="13">
    <source>
        <dbReference type="Proteomes" id="UP000501802"/>
    </source>
</evidence>
<evidence type="ECO:0000256" key="10">
    <source>
        <dbReference type="RuleBase" id="RU366002"/>
    </source>
</evidence>
<dbReference type="InterPro" id="IPR004705">
    <property type="entry name" value="Cation/H_exchanger_CPA1_bac"/>
</dbReference>
<evidence type="ECO:0000256" key="7">
    <source>
        <dbReference type="ARBA" id="ARBA00023065"/>
    </source>
</evidence>
<dbReference type="RefSeq" id="WP_167215449.1">
    <property type="nucleotide sequence ID" value="NZ_CP050063.1"/>
</dbReference>
<feature type="domain" description="Cation/H+ exchanger transmembrane" evidence="11">
    <location>
        <begin position="13"/>
        <end position="406"/>
    </location>
</feature>
<comment type="function">
    <text evidence="10">Na(+)/H(+) antiporter that extrudes sodium in exchange for external protons.</text>
</comment>
<feature type="transmembrane region" description="Helical" evidence="10">
    <location>
        <begin position="264"/>
        <end position="282"/>
    </location>
</feature>
<evidence type="ECO:0000256" key="2">
    <source>
        <dbReference type="ARBA" id="ARBA00022448"/>
    </source>
</evidence>
<dbReference type="AlphaFoldDB" id="A0A6G9AUF1"/>
<keyword evidence="7 10" id="KW-0406">Ion transport</keyword>
<dbReference type="InterPro" id="IPR006153">
    <property type="entry name" value="Cation/H_exchanger_TM"/>
</dbReference>
<feature type="transmembrane region" description="Helical" evidence="10">
    <location>
        <begin position="348"/>
        <end position="370"/>
    </location>
</feature>
<dbReference type="GO" id="GO:0015385">
    <property type="term" value="F:sodium:proton antiporter activity"/>
    <property type="evidence" value="ECO:0007669"/>
    <property type="project" value="InterPro"/>
</dbReference>
<comment type="similarity">
    <text evidence="10">Belongs to the monovalent cation:proton antiporter 1 (CPA1) transporter (TC 2.A.36) family.</text>
</comment>
<feature type="transmembrane region" description="Helical" evidence="10">
    <location>
        <begin position="235"/>
        <end position="252"/>
    </location>
</feature>
<feature type="transmembrane region" description="Helical" evidence="10">
    <location>
        <begin position="382"/>
        <end position="405"/>
    </location>
</feature>
<feature type="transmembrane region" description="Helical" evidence="10">
    <location>
        <begin position="302"/>
        <end position="327"/>
    </location>
</feature>
<evidence type="ECO:0000256" key="3">
    <source>
        <dbReference type="ARBA" id="ARBA00022475"/>
    </source>
</evidence>
<evidence type="ECO:0000256" key="1">
    <source>
        <dbReference type="ARBA" id="ARBA00004651"/>
    </source>
</evidence>
<feature type="transmembrane region" description="Helical" evidence="10">
    <location>
        <begin position="31"/>
        <end position="50"/>
    </location>
</feature>
<keyword evidence="8 10" id="KW-0472">Membrane</keyword>
<feature type="transmembrane region" description="Helical" evidence="10">
    <location>
        <begin position="83"/>
        <end position="103"/>
    </location>
</feature>
<evidence type="ECO:0000256" key="4">
    <source>
        <dbReference type="ARBA" id="ARBA00022692"/>
    </source>
</evidence>
<keyword evidence="5 10" id="KW-1133">Transmembrane helix</keyword>
<evidence type="ECO:0000256" key="8">
    <source>
        <dbReference type="ARBA" id="ARBA00023136"/>
    </source>
</evidence>
<name>A0A6G9AUF1_9BACT</name>
<proteinExistence type="inferred from homology"/>
<evidence type="ECO:0000256" key="9">
    <source>
        <dbReference type="ARBA" id="ARBA00023201"/>
    </source>
</evidence>
<keyword evidence="2 10" id="KW-0813">Transport</keyword>
<dbReference type="KEGG" id="spib:G8759_27030"/>
<dbReference type="Pfam" id="PF00999">
    <property type="entry name" value="Na_H_Exchanger"/>
    <property type="match status" value="1"/>
</dbReference>
<dbReference type="GO" id="GO:0005886">
    <property type="term" value="C:plasma membrane"/>
    <property type="evidence" value="ECO:0007669"/>
    <property type="project" value="UniProtKB-SubCell"/>
</dbReference>
<evidence type="ECO:0000256" key="6">
    <source>
        <dbReference type="ARBA" id="ARBA00023053"/>
    </source>
</evidence>
<evidence type="ECO:0000259" key="11">
    <source>
        <dbReference type="Pfam" id="PF00999"/>
    </source>
</evidence>